<dbReference type="EMBL" id="JAHQIW010007303">
    <property type="protein sequence ID" value="KAJ1373521.1"/>
    <property type="molecule type" value="Genomic_DNA"/>
</dbReference>
<reference evidence="2" key="1">
    <citation type="submission" date="2021-06" db="EMBL/GenBank/DDBJ databases">
        <title>Parelaphostrongylus tenuis whole genome reference sequence.</title>
        <authorList>
            <person name="Garwood T.J."/>
            <person name="Larsen P.A."/>
            <person name="Fountain-Jones N.M."/>
            <person name="Garbe J.R."/>
            <person name="Macchietto M.G."/>
            <person name="Kania S.A."/>
            <person name="Gerhold R.W."/>
            <person name="Richards J.E."/>
            <person name="Wolf T.M."/>
        </authorList>
    </citation>
    <scope>NUCLEOTIDE SEQUENCE</scope>
    <source>
        <strain evidence="2">MNPRO001-30</strain>
        <tissue evidence="2">Meninges</tissue>
    </source>
</reference>
<proteinExistence type="predicted"/>
<keyword evidence="3" id="KW-1185">Reference proteome</keyword>
<organism evidence="2 3">
    <name type="scientific">Parelaphostrongylus tenuis</name>
    <name type="common">Meningeal worm</name>
    <dbReference type="NCBI Taxonomy" id="148309"/>
    <lineage>
        <taxon>Eukaryota</taxon>
        <taxon>Metazoa</taxon>
        <taxon>Ecdysozoa</taxon>
        <taxon>Nematoda</taxon>
        <taxon>Chromadorea</taxon>
        <taxon>Rhabditida</taxon>
        <taxon>Rhabditina</taxon>
        <taxon>Rhabditomorpha</taxon>
        <taxon>Strongyloidea</taxon>
        <taxon>Metastrongylidae</taxon>
        <taxon>Parelaphostrongylus</taxon>
    </lineage>
</organism>
<name>A0AAD5WKV3_PARTN</name>
<evidence type="ECO:0000313" key="2">
    <source>
        <dbReference type="EMBL" id="KAJ1373521.1"/>
    </source>
</evidence>
<gene>
    <name evidence="2" type="ORF">KIN20_035937</name>
</gene>
<sequence>MGKQRFDSEVAIFCRPQICDGIPDCFDAKDEEFCGYEQQRICAMFNQVTIPIQLYVLVVQIERYRVMDDLVKVL</sequence>
<dbReference type="AlphaFoldDB" id="A0AAD5WKV3"/>
<evidence type="ECO:0000313" key="3">
    <source>
        <dbReference type="Proteomes" id="UP001196413"/>
    </source>
</evidence>
<protein>
    <submittedName>
        <fullName evidence="2">Uncharacterized protein</fullName>
    </submittedName>
</protein>
<dbReference type="SUPFAM" id="SSF57424">
    <property type="entry name" value="LDL receptor-like module"/>
    <property type="match status" value="1"/>
</dbReference>
<comment type="caution">
    <text evidence="2">The sequence shown here is derived from an EMBL/GenBank/DDBJ whole genome shotgun (WGS) entry which is preliminary data.</text>
</comment>
<accession>A0AAD5WKV3</accession>
<dbReference type="Proteomes" id="UP001196413">
    <property type="component" value="Unassembled WGS sequence"/>
</dbReference>
<keyword evidence="1" id="KW-1015">Disulfide bond</keyword>
<dbReference type="InterPro" id="IPR036055">
    <property type="entry name" value="LDL_receptor-like_sf"/>
</dbReference>
<evidence type="ECO:0000256" key="1">
    <source>
        <dbReference type="ARBA" id="ARBA00023157"/>
    </source>
</evidence>